<proteinExistence type="predicted"/>
<sequence length="106" mass="11480">MRTCGQEADEWKSWLDDLPLHEDFSTGIDRLQDFISRILAALDLTPAPAVEPVALTAQDAARVPEIAALIEKAAEVYEASDRPGSWKFCNALVSLNVALRAIGGDA</sequence>
<comment type="caution">
    <text evidence="1">The sequence shown here is derived from an EMBL/GenBank/DDBJ whole genome shotgun (WGS) entry which is preliminary data.</text>
</comment>
<keyword evidence="2" id="KW-1185">Reference proteome</keyword>
<gene>
    <name evidence="1" type="ORF">C8N34_108199</name>
</gene>
<protein>
    <submittedName>
        <fullName evidence="1">Uncharacterized protein</fullName>
    </submittedName>
</protein>
<evidence type="ECO:0000313" key="1">
    <source>
        <dbReference type="EMBL" id="PTX49089.1"/>
    </source>
</evidence>
<dbReference type="Proteomes" id="UP000244224">
    <property type="component" value="Unassembled WGS sequence"/>
</dbReference>
<accession>A0A2T6AZ62</accession>
<name>A0A2T6AZ62_9RHOB</name>
<dbReference type="EMBL" id="QBKP01000008">
    <property type="protein sequence ID" value="PTX49089.1"/>
    <property type="molecule type" value="Genomic_DNA"/>
</dbReference>
<evidence type="ECO:0000313" key="2">
    <source>
        <dbReference type="Proteomes" id="UP000244224"/>
    </source>
</evidence>
<reference evidence="1 2" key="1">
    <citation type="submission" date="2018-04" db="EMBL/GenBank/DDBJ databases">
        <title>Genomic Encyclopedia of Archaeal and Bacterial Type Strains, Phase II (KMG-II): from individual species to whole genera.</title>
        <authorList>
            <person name="Goeker M."/>
        </authorList>
    </citation>
    <scope>NUCLEOTIDE SEQUENCE [LARGE SCALE GENOMIC DNA]</scope>
    <source>
        <strain evidence="1 2">DSM 21823</strain>
    </source>
</reference>
<organism evidence="1 2">
    <name type="scientific">Gemmobacter caeni</name>
    <dbReference type="NCBI Taxonomy" id="589035"/>
    <lineage>
        <taxon>Bacteria</taxon>
        <taxon>Pseudomonadati</taxon>
        <taxon>Pseudomonadota</taxon>
        <taxon>Alphaproteobacteria</taxon>
        <taxon>Rhodobacterales</taxon>
        <taxon>Paracoccaceae</taxon>
        <taxon>Gemmobacter</taxon>
    </lineage>
</organism>
<dbReference type="AlphaFoldDB" id="A0A2T6AZ62"/>